<sequence length="61" mass="6521">MNTKLPEDHARRIVAAAVAEGVSVRRAADLCGWSVGWVSARYVEYREPGQGGAELAIVSHG</sequence>
<dbReference type="AlphaFoldDB" id="A0A918H6Z8"/>
<dbReference type="SUPFAM" id="SSF46689">
    <property type="entry name" value="Homeodomain-like"/>
    <property type="match status" value="1"/>
</dbReference>
<accession>A0A918H6Z8</accession>
<dbReference type="EMBL" id="BMSA01000003">
    <property type="protein sequence ID" value="GGT39254.1"/>
    <property type="molecule type" value="Genomic_DNA"/>
</dbReference>
<protein>
    <submittedName>
        <fullName evidence="1">Uncharacterized protein</fullName>
    </submittedName>
</protein>
<proteinExistence type="predicted"/>
<evidence type="ECO:0000313" key="2">
    <source>
        <dbReference type="Proteomes" id="UP000646776"/>
    </source>
</evidence>
<reference evidence="1" key="1">
    <citation type="journal article" date="2014" name="Int. J. Syst. Evol. Microbiol.">
        <title>Complete genome sequence of Corynebacterium casei LMG S-19264T (=DSM 44701T), isolated from a smear-ripened cheese.</title>
        <authorList>
            <consortium name="US DOE Joint Genome Institute (JGI-PGF)"/>
            <person name="Walter F."/>
            <person name="Albersmeier A."/>
            <person name="Kalinowski J."/>
            <person name="Ruckert C."/>
        </authorList>
    </citation>
    <scope>NUCLEOTIDE SEQUENCE</scope>
    <source>
        <strain evidence="1">JCM 4125</strain>
    </source>
</reference>
<gene>
    <name evidence="1" type="ORF">GCM10010226_14230</name>
</gene>
<evidence type="ECO:0000313" key="1">
    <source>
        <dbReference type="EMBL" id="GGT39254.1"/>
    </source>
</evidence>
<dbReference type="InterPro" id="IPR009057">
    <property type="entry name" value="Homeodomain-like_sf"/>
</dbReference>
<dbReference type="Proteomes" id="UP000646776">
    <property type="component" value="Unassembled WGS sequence"/>
</dbReference>
<reference evidence="1" key="2">
    <citation type="submission" date="2020-09" db="EMBL/GenBank/DDBJ databases">
        <authorList>
            <person name="Sun Q."/>
            <person name="Ohkuma M."/>
        </authorList>
    </citation>
    <scope>NUCLEOTIDE SEQUENCE</scope>
    <source>
        <strain evidence="1">JCM 4125</strain>
    </source>
</reference>
<comment type="caution">
    <text evidence="1">The sequence shown here is derived from an EMBL/GenBank/DDBJ whole genome shotgun (WGS) entry which is preliminary data.</text>
</comment>
<keyword evidence="2" id="KW-1185">Reference proteome</keyword>
<organism evidence="1 2">
    <name type="scientific">Streptomyces phaeofaciens</name>
    <dbReference type="NCBI Taxonomy" id="68254"/>
    <lineage>
        <taxon>Bacteria</taxon>
        <taxon>Bacillati</taxon>
        <taxon>Actinomycetota</taxon>
        <taxon>Actinomycetes</taxon>
        <taxon>Kitasatosporales</taxon>
        <taxon>Streptomycetaceae</taxon>
        <taxon>Streptomyces</taxon>
    </lineage>
</organism>
<name>A0A918H6Z8_9ACTN</name>